<gene>
    <name evidence="2" type="ORF">MCHLO_08040</name>
</gene>
<protein>
    <recommendedName>
        <fullName evidence="4">F-box domain-containing protein</fullName>
    </recommendedName>
</protein>
<keyword evidence="3" id="KW-1185">Reference proteome</keyword>
<feature type="region of interest" description="Disordered" evidence="1">
    <location>
        <begin position="1"/>
        <end position="20"/>
    </location>
</feature>
<dbReference type="Gene3D" id="1.20.1280.50">
    <property type="match status" value="1"/>
</dbReference>
<evidence type="ECO:0000313" key="3">
    <source>
        <dbReference type="Proteomes" id="UP000815677"/>
    </source>
</evidence>
<reference evidence="2" key="1">
    <citation type="submission" date="2014-09" db="EMBL/GenBank/DDBJ databases">
        <title>Genome sequence of the luminous mushroom Mycena chlorophos for searching fungal bioluminescence genes.</title>
        <authorList>
            <person name="Tanaka Y."/>
            <person name="Kasuga D."/>
            <person name="Oba Y."/>
            <person name="Hase S."/>
            <person name="Sato K."/>
            <person name="Oba Y."/>
            <person name="Sakakibara Y."/>
        </authorList>
    </citation>
    <scope>NUCLEOTIDE SEQUENCE</scope>
</reference>
<evidence type="ECO:0000313" key="2">
    <source>
        <dbReference type="EMBL" id="GAT50845.1"/>
    </source>
</evidence>
<dbReference type="EMBL" id="DF846685">
    <property type="protein sequence ID" value="GAT50845.1"/>
    <property type="molecule type" value="Genomic_DNA"/>
</dbReference>
<accession>A0ABQ0LID4</accession>
<name>A0ABQ0LID4_MYCCL</name>
<evidence type="ECO:0000256" key="1">
    <source>
        <dbReference type="SAM" id="MobiDB-lite"/>
    </source>
</evidence>
<organism evidence="2 3">
    <name type="scientific">Mycena chlorophos</name>
    <name type="common">Agaric fungus</name>
    <name type="synonym">Agaricus chlorophos</name>
    <dbReference type="NCBI Taxonomy" id="658473"/>
    <lineage>
        <taxon>Eukaryota</taxon>
        <taxon>Fungi</taxon>
        <taxon>Dikarya</taxon>
        <taxon>Basidiomycota</taxon>
        <taxon>Agaricomycotina</taxon>
        <taxon>Agaricomycetes</taxon>
        <taxon>Agaricomycetidae</taxon>
        <taxon>Agaricales</taxon>
        <taxon>Marasmiineae</taxon>
        <taxon>Mycenaceae</taxon>
        <taxon>Mycena</taxon>
    </lineage>
</organism>
<proteinExistence type="predicted"/>
<dbReference type="Proteomes" id="UP000815677">
    <property type="component" value="Unassembled WGS sequence"/>
</dbReference>
<evidence type="ECO:0008006" key="4">
    <source>
        <dbReference type="Google" id="ProtNLM"/>
    </source>
</evidence>
<sequence>MEASGEKPPDPYMGSSPTIRGPAAPHAVPVRLVYFPASRRVTWAGSHVRSGVLLLGVRLGRQHKRYMLPTPQHALSLFTAPSTGPHPLPTVHLVQQHEVIRMEGTYRDSGPREDGVDRYLSRCSNRPQHDTPPMLHPIHMLPPEILAHVFVLLCRDAGTDTAQARTRTLLLLAWVCGLWRDVALRTPALWSIFSTQVFPGHFAEKSIAKLDAMLSWWLAHRGAHPLNLRLHHPHRLPECTAGHDANVVRLLVESMPHWADVDLFLHASTLSLPSTLLFARNGNKQDILPHLRRVSLACLPIRGQQPSQIRLFANAQVPNLTTATLIKIAPSPARIILPWHQLRLLRVQCDDVRASLGVLRLAPELEELNVEITGLGDGVDSEDGSMPAEFDNEFDEAHTALRSLSIDMHPAAALANSLRDILGRTLIPPLPALRNLVLPALTPSDVPAFSVLVTTRAPNVERLKIALAALPHGFLHRAFLGAKNLKELQTRYAGQEALRKLLYCLATGDRAQPKFLPSLESLHIESFPGHASPSTLPPEALLAVLRARGPNFNLSMSSGGGEGDHFIVLDPTPAVGAGRSEVSEWLEEMAREDL</sequence>